<name>A0A8J3DC96_9BACT</name>
<dbReference type="GO" id="GO:0008276">
    <property type="term" value="F:protein methyltransferase activity"/>
    <property type="evidence" value="ECO:0007669"/>
    <property type="project" value="UniProtKB-UniRule"/>
</dbReference>
<evidence type="ECO:0000256" key="3">
    <source>
        <dbReference type="ARBA" id="ARBA00022603"/>
    </source>
</evidence>
<evidence type="ECO:0000256" key="4">
    <source>
        <dbReference type="ARBA" id="ARBA00022679"/>
    </source>
</evidence>
<dbReference type="GO" id="GO:0032259">
    <property type="term" value="P:methylation"/>
    <property type="evidence" value="ECO:0007669"/>
    <property type="project" value="UniProtKB-KW"/>
</dbReference>
<dbReference type="EC" id="2.1.1.-" evidence="6"/>
<dbReference type="PANTHER" id="PTHR43648">
    <property type="entry name" value="ELECTRON TRANSFER FLAVOPROTEIN BETA SUBUNIT LYSINE METHYLTRANSFERASE"/>
    <property type="match status" value="1"/>
</dbReference>
<keyword evidence="5 6" id="KW-0949">S-adenosyl-L-methionine</keyword>
<keyword evidence="2 6" id="KW-0963">Cytoplasm</keyword>
<dbReference type="Gene3D" id="3.40.50.150">
    <property type="entry name" value="Vaccinia Virus protein VP39"/>
    <property type="match status" value="1"/>
</dbReference>
<dbReference type="CDD" id="cd02440">
    <property type="entry name" value="AdoMet_MTases"/>
    <property type="match status" value="1"/>
</dbReference>
<accession>A0A8J3DC96</accession>
<keyword evidence="3 6" id="KW-0489">Methyltransferase</keyword>
<feature type="binding site" evidence="6">
    <location>
        <position position="179"/>
    </location>
    <ligand>
        <name>S-adenosyl-L-methionine</name>
        <dbReference type="ChEBI" id="CHEBI:59789"/>
    </ligand>
</feature>
<comment type="function">
    <text evidence="6">Methylates ribosomal protein L11.</text>
</comment>
<dbReference type="AlphaFoldDB" id="A0A8J3DC96"/>
<evidence type="ECO:0000256" key="2">
    <source>
        <dbReference type="ARBA" id="ARBA00022490"/>
    </source>
</evidence>
<dbReference type="SUPFAM" id="SSF53335">
    <property type="entry name" value="S-adenosyl-L-methionine-dependent methyltransferases"/>
    <property type="match status" value="1"/>
</dbReference>
<protein>
    <recommendedName>
        <fullName evidence="6">Ribosomal protein L11 methyltransferase</fullName>
        <shortName evidence="6">L11 Mtase</shortName>
        <ecNumber evidence="6">2.1.1.-</ecNumber>
    </recommendedName>
</protein>
<comment type="subcellular location">
    <subcellularLocation>
        <location evidence="6">Cytoplasm</location>
    </subcellularLocation>
</comment>
<dbReference type="Pfam" id="PF06325">
    <property type="entry name" value="PrmA"/>
    <property type="match status" value="1"/>
</dbReference>
<dbReference type="InterPro" id="IPR004498">
    <property type="entry name" value="Ribosomal_PrmA_MeTrfase"/>
</dbReference>
<feature type="binding site" evidence="6">
    <location>
        <position position="157"/>
    </location>
    <ligand>
        <name>S-adenosyl-L-methionine</name>
        <dbReference type="ChEBI" id="CHEBI:59789"/>
    </ligand>
</feature>
<reference evidence="7" key="1">
    <citation type="journal article" date="2014" name="Int. J. Syst. Evol. Microbiol.">
        <title>Complete genome sequence of Corynebacterium casei LMG S-19264T (=DSM 44701T), isolated from a smear-ripened cheese.</title>
        <authorList>
            <consortium name="US DOE Joint Genome Institute (JGI-PGF)"/>
            <person name="Walter F."/>
            <person name="Albersmeier A."/>
            <person name="Kalinowski J."/>
            <person name="Ruckert C."/>
        </authorList>
    </citation>
    <scope>NUCLEOTIDE SEQUENCE</scope>
    <source>
        <strain evidence="7">KCTC 12870</strain>
    </source>
</reference>
<dbReference type="EMBL" id="BMXG01000012">
    <property type="protein sequence ID" value="GHC04504.1"/>
    <property type="molecule type" value="Genomic_DNA"/>
</dbReference>
<sequence>MHEVSCIISNELAESLEDYFCEYVRSSWCLLRIRDEDPITLQGFFQERVEAEREYAEMREQFTELPAAPNWREFDDKEWQDAYKAFIDPWSYGDLHWVPVWRRDDYVVPAGETAVYLDAGMAFGTGAHETTRLMAKRLLDFRNAYTGFATKRVIDAGCGSGILAMSAAKLGFNEVYAFDRDPEAVRVSIENRAFNDLPDASVAFVEAGLEDGLINRKADLILANIQADVLKIHAESLVAATAPGGVLALSGILAEEVDSVRAVFAPLVEAKFGEVKIDSRVDGEWCDLTVFAS</sequence>
<keyword evidence="4 6" id="KW-0808">Transferase</keyword>
<evidence type="ECO:0000256" key="1">
    <source>
        <dbReference type="ARBA" id="ARBA00009741"/>
    </source>
</evidence>
<dbReference type="PANTHER" id="PTHR43648:SF1">
    <property type="entry name" value="ELECTRON TRANSFER FLAVOPROTEIN BETA SUBUNIT LYSINE METHYLTRANSFERASE"/>
    <property type="match status" value="1"/>
</dbReference>
<keyword evidence="8" id="KW-1185">Reference proteome</keyword>
<evidence type="ECO:0000313" key="7">
    <source>
        <dbReference type="EMBL" id="GHC04504.1"/>
    </source>
</evidence>
<organism evidence="7 8">
    <name type="scientific">Cerasicoccus arenae</name>
    <dbReference type="NCBI Taxonomy" id="424488"/>
    <lineage>
        <taxon>Bacteria</taxon>
        <taxon>Pseudomonadati</taxon>
        <taxon>Verrucomicrobiota</taxon>
        <taxon>Opitutia</taxon>
        <taxon>Puniceicoccales</taxon>
        <taxon>Cerasicoccaceae</taxon>
        <taxon>Cerasicoccus</taxon>
    </lineage>
</organism>
<dbReference type="InterPro" id="IPR050078">
    <property type="entry name" value="Ribosomal_L11_MeTrfase_PrmA"/>
</dbReference>
<feature type="binding site" evidence="6">
    <location>
        <position position="131"/>
    </location>
    <ligand>
        <name>S-adenosyl-L-methionine</name>
        <dbReference type="ChEBI" id="CHEBI:59789"/>
    </ligand>
</feature>
<dbReference type="HAMAP" id="MF_00735">
    <property type="entry name" value="Methyltr_PrmA"/>
    <property type="match status" value="1"/>
</dbReference>
<dbReference type="InterPro" id="IPR029063">
    <property type="entry name" value="SAM-dependent_MTases_sf"/>
</dbReference>
<evidence type="ECO:0000313" key="8">
    <source>
        <dbReference type="Proteomes" id="UP000642829"/>
    </source>
</evidence>
<reference evidence="7" key="2">
    <citation type="submission" date="2020-09" db="EMBL/GenBank/DDBJ databases">
        <authorList>
            <person name="Sun Q."/>
            <person name="Kim S."/>
        </authorList>
    </citation>
    <scope>NUCLEOTIDE SEQUENCE</scope>
    <source>
        <strain evidence="7">KCTC 12870</strain>
    </source>
</reference>
<comment type="catalytic activity">
    <reaction evidence="6">
        <text>L-lysyl-[protein] + 3 S-adenosyl-L-methionine = N(6),N(6),N(6)-trimethyl-L-lysyl-[protein] + 3 S-adenosyl-L-homocysteine + 3 H(+)</text>
        <dbReference type="Rhea" id="RHEA:54192"/>
        <dbReference type="Rhea" id="RHEA-COMP:9752"/>
        <dbReference type="Rhea" id="RHEA-COMP:13826"/>
        <dbReference type="ChEBI" id="CHEBI:15378"/>
        <dbReference type="ChEBI" id="CHEBI:29969"/>
        <dbReference type="ChEBI" id="CHEBI:57856"/>
        <dbReference type="ChEBI" id="CHEBI:59789"/>
        <dbReference type="ChEBI" id="CHEBI:61961"/>
    </reaction>
</comment>
<dbReference type="Proteomes" id="UP000642829">
    <property type="component" value="Unassembled WGS sequence"/>
</dbReference>
<dbReference type="GO" id="GO:0005737">
    <property type="term" value="C:cytoplasm"/>
    <property type="evidence" value="ECO:0007669"/>
    <property type="project" value="UniProtKB-SubCell"/>
</dbReference>
<gene>
    <name evidence="6" type="primary">prmA</name>
    <name evidence="7" type="ORF">GCM10007047_21600</name>
</gene>
<comment type="caution">
    <text evidence="7">The sequence shown here is derived from an EMBL/GenBank/DDBJ whole genome shotgun (WGS) entry which is preliminary data.</text>
</comment>
<proteinExistence type="inferred from homology"/>
<evidence type="ECO:0000256" key="5">
    <source>
        <dbReference type="ARBA" id="ARBA00022691"/>
    </source>
</evidence>
<comment type="similarity">
    <text evidence="1 6">Belongs to the methyltransferase superfamily. PrmA family.</text>
</comment>
<evidence type="ECO:0000256" key="6">
    <source>
        <dbReference type="HAMAP-Rule" id="MF_00735"/>
    </source>
</evidence>
<dbReference type="RefSeq" id="WP_189514980.1">
    <property type="nucleotide sequence ID" value="NZ_BMXG01000012.1"/>
</dbReference>
<feature type="binding site" evidence="6">
    <location>
        <position position="224"/>
    </location>
    <ligand>
        <name>S-adenosyl-L-methionine</name>
        <dbReference type="ChEBI" id="CHEBI:59789"/>
    </ligand>
</feature>